<organism evidence="2 3">
    <name type="scientific">Parathielavia hyrcaniae</name>
    <dbReference type="NCBI Taxonomy" id="113614"/>
    <lineage>
        <taxon>Eukaryota</taxon>
        <taxon>Fungi</taxon>
        <taxon>Dikarya</taxon>
        <taxon>Ascomycota</taxon>
        <taxon>Pezizomycotina</taxon>
        <taxon>Sordariomycetes</taxon>
        <taxon>Sordariomycetidae</taxon>
        <taxon>Sordariales</taxon>
        <taxon>Chaetomiaceae</taxon>
        <taxon>Parathielavia</taxon>
    </lineage>
</organism>
<protein>
    <submittedName>
        <fullName evidence="2">Uncharacterized protein</fullName>
    </submittedName>
</protein>
<dbReference type="Pfam" id="PF08228">
    <property type="entry name" value="RNase_P_pop3"/>
    <property type="match status" value="1"/>
</dbReference>
<accession>A0AAN6T744</accession>
<dbReference type="GO" id="GO:0008033">
    <property type="term" value="P:tRNA processing"/>
    <property type="evidence" value="ECO:0007669"/>
    <property type="project" value="InterPro"/>
</dbReference>
<sequence>MERKKTVHTLDTPYSVIPWPKISQDDQDAILELLCQLLAPLGVYRRNFTTPSKGKRKRSKKDPSSVTQPSAAQAPTATPVPPVPELAAHVDVGLSAISRALQAMSGKNEPGPPPADAPSKRRISDSRPSAKPYTVVFVARSGQSSAFNGHFPHMVAVAAQSQPADQAVRLVGFSRACEDRLSAALGIPRVSSIALREDVPQATGLVDYVREHVAAIKVPWLQEARSGRFLETKIDAVPTKVGTKKPRLS</sequence>
<evidence type="ECO:0000313" key="3">
    <source>
        <dbReference type="Proteomes" id="UP001305647"/>
    </source>
</evidence>
<dbReference type="EMBL" id="MU863624">
    <property type="protein sequence ID" value="KAK4106514.1"/>
    <property type="molecule type" value="Genomic_DNA"/>
</dbReference>
<feature type="region of interest" description="Disordered" evidence="1">
    <location>
        <begin position="47"/>
        <end position="83"/>
    </location>
</feature>
<dbReference type="GO" id="GO:0004526">
    <property type="term" value="F:ribonuclease P activity"/>
    <property type="evidence" value="ECO:0007669"/>
    <property type="project" value="TreeGrafter"/>
</dbReference>
<feature type="region of interest" description="Disordered" evidence="1">
    <location>
        <begin position="104"/>
        <end position="128"/>
    </location>
</feature>
<proteinExistence type="predicted"/>
<dbReference type="GO" id="GO:0005655">
    <property type="term" value="C:nucleolar ribonuclease P complex"/>
    <property type="evidence" value="ECO:0007669"/>
    <property type="project" value="TreeGrafter"/>
</dbReference>
<dbReference type="GO" id="GO:0034965">
    <property type="term" value="P:intronic box C/D snoRNA processing"/>
    <property type="evidence" value="ECO:0007669"/>
    <property type="project" value="TreeGrafter"/>
</dbReference>
<feature type="compositionally biased region" description="Low complexity" evidence="1">
    <location>
        <begin position="66"/>
        <end position="77"/>
    </location>
</feature>
<dbReference type="PANTHER" id="PTHR28272">
    <property type="entry name" value="RIBONUCLEASES P/MRP PROTEIN SUBUNIT POP3"/>
    <property type="match status" value="1"/>
</dbReference>
<dbReference type="GO" id="GO:0005829">
    <property type="term" value="C:cytosol"/>
    <property type="evidence" value="ECO:0007669"/>
    <property type="project" value="TreeGrafter"/>
</dbReference>
<keyword evidence="3" id="KW-1185">Reference proteome</keyword>
<evidence type="ECO:0000313" key="2">
    <source>
        <dbReference type="EMBL" id="KAK4106514.1"/>
    </source>
</evidence>
<evidence type="ECO:0000256" key="1">
    <source>
        <dbReference type="SAM" id="MobiDB-lite"/>
    </source>
</evidence>
<dbReference type="GO" id="GO:0000171">
    <property type="term" value="F:ribonuclease MRP activity"/>
    <property type="evidence" value="ECO:0007669"/>
    <property type="project" value="TreeGrafter"/>
</dbReference>
<reference evidence="2" key="1">
    <citation type="journal article" date="2023" name="Mol. Phylogenet. Evol.">
        <title>Genome-scale phylogeny and comparative genomics of the fungal order Sordariales.</title>
        <authorList>
            <person name="Hensen N."/>
            <person name="Bonometti L."/>
            <person name="Westerberg I."/>
            <person name="Brannstrom I.O."/>
            <person name="Guillou S."/>
            <person name="Cros-Aarteil S."/>
            <person name="Calhoun S."/>
            <person name="Haridas S."/>
            <person name="Kuo A."/>
            <person name="Mondo S."/>
            <person name="Pangilinan J."/>
            <person name="Riley R."/>
            <person name="LaButti K."/>
            <person name="Andreopoulos B."/>
            <person name="Lipzen A."/>
            <person name="Chen C."/>
            <person name="Yan M."/>
            <person name="Daum C."/>
            <person name="Ng V."/>
            <person name="Clum A."/>
            <person name="Steindorff A."/>
            <person name="Ohm R.A."/>
            <person name="Martin F."/>
            <person name="Silar P."/>
            <person name="Natvig D.O."/>
            <person name="Lalanne C."/>
            <person name="Gautier V."/>
            <person name="Ament-Velasquez S.L."/>
            <person name="Kruys A."/>
            <person name="Hutchinson M.I."/>
            <person name="Powell A.J."/>
            <person name="Barry K."/>
            <person name="Miller A.N."/>
            <person name="Grigoriev I.V."/>
            <person name="Debuchy R."/>
            <person name="Gladieux P."/>
            <person name="Hiltunen Thoren M."/>
            <person name="Johannesson H."/>
        </authorList>
    </citation>
    <scope>NUCLEOTIDE SEQUENCE</scope>
    <source>
        <strain evidence="2">CBS 757.83</strain>
    </source>
</reference>
<dbReference type="AlphaFoldDB" id="A0AAN6T744"/>
<dbReference type="GO" id="GO:0000172">
    <property type="term" value="C:ribonuclease MRP complex"/>
    <property type="evidence" value="ECO:0007669"/>
    <property type="project" value="TreeGrafter"/>
</dbReference>
<comment type="caution">
    <text evidence="2">The sequence shown here is derived from an EMBL/GenBank/DDBJ whole genome shotgun (WGS) entry which is preliminary data.</text>
</comment>
<reference evidence="2" key="2">
    <citation type="submission" date="2023-05" db="EMBL/GenBank/DDBJ databases">
        <authorList>
            <consortium name="Lawrence Berkeley National Laboratory"/>
            <person name="Steindorff A."/>
            <person name="Hensen N."/>
            <person name="Bonometti L."/>
            <person name="Westerberg I."/>
            <person name="Brannstrom I.O."/>
            <person name="Guillou S."/>
            <person name="Cros-Aarteil S."/>
            <person name="Calhoun S."/>
            <person name="Haridas S."/>
            <person name="Kuo A."/>
            <person name="Mondo S."/>
            <person name="Pangilinan J."/>
            <person name="Riley R."/>
            <person name="Labutti K."/>
            <person name="Andreopoulos B."/>
            <person name="Lipzen A."/>
            <person name="Chen C."/>
            <person name="Yanf M."/>
            <person name="Daum C."/>
            <person name="Ng V."/>
            <person name="Clum A."/>
            <person name="Ohm R."/>
            <person name="Martin F."/>
            <person name="Silar P."/>
            <person name="Natvig D."/>
            <person name="Lalanne C."/>
            <person name="Gautier V."/>
            <person name="Ament-Velasquez S.L."/>
            <person name="Kruys A."/>
            <person name="Hutchinson M.I."/>
            <person name="Powell A.J."/>
            <person name="Barry K."/>
            <person name="Miller A.N."/>
            <person name="Grigoriev I.V."/>
            <person name="Debuchy R."/>
            <person name="Gladieux P."/>
            <person name="Thoren M.H."/>
            <person name="Johannesson H."/>
        </authorList>
    </citation>
    <scope>NUCLEOTIDE SEQUENCE</scope>
    <source>
        <strain evidence="2">CBS 757.83</strain>
    </source>
</reference>
<dbReference type="Proteomes" id="UP001305647">
    <property type="component" value="Unassembled WGS sequence"/>
</dbReference>
<name>A0AAN6T744_9PEZI</name>
<gene>
    <name evidence="2" type="ORF">N658DRAFT_439042</name>
</gene>
<dbReference type="PANTHER" id="PTHR28272:SF1">
    <property type="entry name" value="RIBONUCLEASES P_MRP PROTEIN SUBUNIT POP3"/>
    <property type="match status" value="1"/>
</dbReference>
<dbReference type="InterPro" id="IPR013241">
    <property type="entry name" value="RNase_P_Pop3"/>
</dbReference>
<dbReference type="GO" id="GO:0006364">
    <property type="term" value="P:rRNA processing"/>
    <property type="evidence" value="ECO:0007669"/>
    <property type="project" value="InterPro"/>
</dbReference>